<evidence type="ECO:0000313" key="3">
    <source>
        <dbReference type="Proteomes" id="UP000886595"/>
    </source>
</evidence>
<feature type="compositionally biased region" description="Basic residues" evidence="1">
    <location>
        <begin position="51"/>
        <end position="63"/>
    </location>
</feature>
<proteinExistence type="predicted"/>
<reference evidence="2 3" key="1">
    <citation type="submission" date="2020-02" db="EMBL/GenBank/DDBJ databases">
        <authorList>
            <person name="Ma Q."/>
            <person name="Huang Y."/>
            <person name="Song X."/>
            <person name="Pei D."/>
        </authorList>
    </citation>
    <scope>NUCLEOTIDE SEQUENCE [LARGE SCALE GENOMIC DNA]</scope>
    <source>
        <strain evidence="2">Sxm20200214</strain>
        <tissue evidence="2">Leaf</tissue>
    </source>
</reference>
<accession>A0A8X7VT08</accession>
<comment type="caution">
    <text evidence="2">The sequence shown here is derived from an EMBL/GenBank/DDBJ whole genome shotgun (WGS) entry which is preliminary data.</text>
</comment>
<keyword evidence="3" id="KW-1185">Reference proteome</keyword>
<dbReference type="EMBL" id="JAAMPC010000004">
    <property type="protein sequence ID" value="KAG2316335.1"/>
    <property type="molecule type" value="Genomic_DNA"/>
</dbReference>
<gene>
    <name evidence="2" type="ORF">Bca52824_019457</name>
</gene>
<feature type="compositionally biased region" description="Basic and acidic residues" evidence="1">
    <location>
        <begin position="40"/>
        <end position="50"/>
    </location>
</feature>
<evidence type="ECO:0000313" key="2">
    <source>
        <dbReference type="EMBL" id="KAG2316335.1"/>
    </source>
</evidence>
<dbReference type="Proteomes" id="UP000886595">
    <property type="component" value="Unassembled WGS sequence"/>
</dbReference>
<dbReference type="AlphaFoldDB" id="A0A8X7VT08"/>
<feature type="compositionally biased region" description="Basic and acidic residues" evidence="1">
    <location>
        <begin position="1"/>
        <end position="16"/>
    </location>
</feature>
<organism evidence="2 3">
    <name type="scientific">Brassica carinata</name>
    <name type="common">Ethiopian mustard</name>
    <name type="synonym">Abyssinian cabbage</name>
    <dbReference type="NCBI Taxonomy" id="52824"/>
    <lineage>
        <taxon>Eukaryota</taxon>
        <taxon>Viridiplantae</taxon>
        <taxon>Streptophyta</taxon>
        <taxon>Embryophyta</taxon>
        <taxon>Tracheophyta</taxon>
        <taxon>Spermatophyta</taxon>
        <taxon>Magnoliopsida</taxon>
        <taxon>eudicotyledons</taxon>
        <taxon>Gunneridae</taxon>
        <taxon>Pentapetalae</taxon>
        <taxon>rosids</taxon>
        <taxon>malvids</taxon>
        <taxon>Brassicales</taxon>
        <taxon>Brassicaceae</taxon>
        <taxon>Brassiceae</taxon>
        <taxon>Brassica</taxon>
    </lineage>
</organism>
<evidence type="ECO:0000256" key="1">
    <source>
        <dbReference type="SAM" id="MobiDB-lite"/>
    </source>
</evidence>
<feature type="compositionally biased region" description="Basic residues" evidence="1">
    <location>
        <begin position="30"/>
        <end position="39"/>
    </location>
</feature>
<protein>
    <submittedName>
        <fullName evidence="2">Uncharacterized protein</fullName>
    </submittedName>
</protein>
<name>A0A8X7VT08_BRACI</name>
<sequence length="63" mass="7149">MREPDGVRSTESDHFLNGEASGLELANGLGHRRRGRGGGRRGDDLEIRESRRPRRLGSKDHRR</sequence>
<feature type="region of interest" description="Disordered" evidence="1">
    <location>
        <begin position="1"/>
        <end position="63"/>
    </location>
</feature>